<evidence type="ECO:0000256" key="13">
    <source>
        <dbReference type="ARBA" id="ARBA00022984"/>
    </source>
</evidence>
<dbReference type="PANTHER" id="PTHR21071:SF4">
    <property type="entry name" value="UDP-N-ACETYLENOLPYRUVOYLGLUCOSAMINE REDUCTASE"/>
    <property type="match status" value="1"/>
</dbReference>
<dbReference type="RefSeq" id="WP_282590040.1">
    <property type="nucleotide sequence ID" value="NZ_JAPAAF010000001.1"/>
</dbReference>
<dbReference type="GO" id="GO:0071555">
    <property type="term" value="P:cell wall organization"/>
    <property type="evidence" value="ECO:0007669"/>
    <property type="project" value="UniProtKB-KW"/>
</dbReference>
<accession>A0AA41Y3Y0</accession>
<keyword evidence="12 19" id="KW-0133">Cell shape</keyword>
<evidence type="ECO:0000256" key="1">
    <source>
        <dbReference type="ARBA" id="ARBA00001974"/>
    </source>
</evidence>
<keyword evidence="13 19" id="KW-0573">Peptidoglycan synthesis</keyword>
<dbReference type="InterPro" id="IPR003170">
    <property type="entry name" value="MurB"/>
</dbReference>
<keyword evidence="11 19" id="KW-0521">NADP</keyword>
<evidence type="ECO:0000313" key="21">
    <source>
        <dbReference type="EMBL" id="MCW0481434.1"/>
    </source>
</evidence>
<dbReference type="InterPro" id="IPR016166">
    <property type="entry name" value="FAD-bd_PCMH"/>
</dbReference>
<proteinExistence type="inferred from homology"/>
<evidence type="ECO:0000256" key="15">
    <source>
        <dbReference type="ARBA" id="ARBA00023306"/>
    </source>
</evidence>
<keyword evidence="16 19" id="KW-0961">Cell wall biogenesis/degradation</keyword>
<dbReference type="PANTHER" id="PTHR21071">
    <property type="entry name" value="UDP-N-ACETYLENOLPYRUVOYLGLUCOSAMINE REDUCTASE"/>
    <property type="match status" value="1"/>
</dbReference>
<keyword evidence="7 19" id="KW-0963">Cytoplasm</keyword>
<dbReference type="InterPro" id="IPR011601">
    <property type="entry name" value="MurB_C"/>
</dbReference>
<comment type="catalytic activity">
    <reaction evidence="18 19">
        <text>UDP-N-acetyl-alpha-D-muramate + NADP(+) = UDP-N-acetyl-3-O-(1-carboxyvinyl)-alpha-D-glucosamine + NADPH + H(+)</text>
        <dbReference type="Rhea" id="RHEA:12248"/>
        <dbReference type="ChEBI" id="CHEBI:15378"/>
        <dbReference type="ChEBI" id="CHEBI:57783"/>
        <dbReference type="ChEBI" id="CHEBI:58349"/>
        <dbReference type="ChEBI" id="CHEBI:68483"/>
        <dbReference type="ChEBI" id="CHEBI:70757"/>
        <dbReference type="EC" id="1.3.1.98"/>
    </reaction>
</comment>
<name>A0AA41Y3Y0_9BACT</name>
<dbReference type="NCBIfam" id="TIGR00179">
    <property type="entry name" value="murB"/>
    <property type="match status" value="1"/>
</dbReference>
<keyword evidence="10 19" id="KW-0274">FAD</keyword>
<sequence>MVRFEEHFSLKRYNTFGLDAKARYFFEFTEAEDLPYFLSNFGLWQQLPLYFLGGGSNLLLVDDFEGLMIHANLPGIKLLREDRNHVWLEAGAGEDWDGFVAYCVSQGYGGVENLSLIPGRVGSAPVQNIGAYGVEVQDVVELVKGFDLQTFSEYEIPDSECRFAYRDSIFKNELKGRFVVTSVVFRLDKFPTFKLNYGDLMAEVEKRGGESLLNVREAVVAIRESKLPDPEAMGNAGSFFKNPVVEAGVAETLRAASPDMPVYPAGEGKAKLAAGWLIDQCGWKGYREGDAGVHQKQALVLVNYGQATGREVYQLAQKVRQSVADRFGILLEPEVNVLGAE</sequence>
<evidence type="ECO:0000256" key="10">
    <source>
        <dbReference type="ARBA" id="ARBA00022827"/>
    </source>
</evidence>
<feature type="active site" description="Proton donor" evidence="19">
    <location>
        <position position="238"/>
    </location>
</feature>
<evidence type="ECO:0000256" key="12">
    <source>
        <dbReference type="ARBA" id="ARBA00022960"/>
    </source>
</evidence>
<evidence type="ECO:0000256" key="19">
    <source>
        <dbReference type="HAMAP-Rule" id="MF_00037"/>
    </source>
</evidence>
<dbReference type="GO" id="GO:0051301">
    <property type="term" value="P:cell division"/>
    <property type="evidence" value="ECO:0007669"/>
    <property type="project" value="UniProtKB-KW"/>
</dbReference>
<keyword evidence="22" id="KW-1185">Reference proteome</keyword>
<comment type="pathway">
    <text evidence="4 19">Cell wall biogenesis; peptidoglycan biosynthesis.</text>
</comment>
<comment type="similarity">
    <text evidence="19">Belongs to the MurB family.</text>
</comment>
<evidence type="ECO:0000313" key="22">
    <source>
        <dbReference type="Proteomes" id="UP001163821"/>
    </source>
</evidence>
<dbReference type="InterPro" id="IPR036318">
    <property type="entry name" value="FAD-bd_PCMH-like_sf"/>
</dbReference>
<dbReference type="HAMAP" id="MF_00037">
    <property type="entry name" value="MurB"/>
    <property type="match status" value="1"/>
</dbReference>
<comment type="cofactor">
    <cofactor evidence="1 19">
        <name>FAD</name>
        <dbReference type="ChEBI" id="CHEBI:57692"/>
    </cofactor>
</comment>
<feature type="active site" evidence="19">
    <location>
        <position position="334"/>
    </location>
</feature>
<dbReference type="InterPro" id="IPR016169">
    <property type="entry name" value="FAD-bd_PCMH_sub2"/>
</dbReference>
<evidence type="ECO:0000256" key="2">
    <source>
        <dbReference type="ARBA" id="ARBA00003921"/>
    </source>
</evidence>
<organism evidence="21 22">
    <name type="scientific">Gaoshiqia sediminis</name>
    <dbReference type="NCBI Taxonomy" id="2986998"/>
    <lineage>
        <taxon>Bacteria</taxon>
        <taxon>Pseudomonadati</taxon>
        <taxon>Bacteroidota</taxon>
        <taxon>Bacteroidia</taxon>
        <taxon>Marinilabiliales</taxon>
        <taxon>Prolixibacteraceae</taxon>
        <taxon>Gaoshiqia</taxon>
    </lineage>
</organism>
<comment type="subcellular location">
    <subcellularLocation>
        <location evidence="3 19">Cytoplasm</location>
    </subcellularLocation>
</comment>
<dbReference type="NCBIfam" id="NF000755">
    <property type="entry name" value="PRK00046.1"/>
    <property type="match status" value="1"/>
</dbReference>
<comment type="caution">
    <text evidence="21">The sequence shown here is derived from an EMBL/GenBank/DDBJ whole genome shotgun (WGS) entry which is preliminary data.</text>
</comment>
<dbReference type="AlphaFoldDB" id="A0AA41Y3Y0"/>
<evidence type="ECO:0000256" key="3">
    <source>
        <dbReference type="ARBA" id="ARBA00004496"/>
    </source>
</evidence>
<evidence type="ECO:0000259" key="20">
    <source>
        <dbReference type="PROSITE" id="PS51387"/>
    </source>
</evidence>
<keyword evidence="9 19" id="KW-0285">Flavoprotein</keyword>
<reference evidence="21" key="1">
    <citation type="submission" date="2022-10" db="EMBL/GenBank/DDBJ databases">
        <title>Gaoshiqiia sediminis gen. nov., sp. nov., isolated from coastal sediment.</title>
        <authorList>
            <person name="Yu W.X."/>
            <person name="Mu D.S."/>
            <person name="Du J.Z."/>
            <person name="Liang Y.Q."/>
        </authorList>
    </citation>
    <scope>NUCLEOTIDE SEQUENCE</scope>
    <source>
        <strain evidence="21">A06</strain>
    </source>
</reference>
<dbReference type="Gene3D" id="3.30.465.10">
    <property type="match status" value="1"/>
</dbReference>
<dbReference type="GO" id="GO:0008360">
    <property type="term" value="P:regulation of cell shape"/>
    <property type="evidence" value="ECO:0007669"/>
    <property type="project" value="UniProtKB-KW"/>
</dbReference>
<dbReference type="GO" id="GO:0009252">
    <property type="term" value="P:peptidoglycan biosynthetic process"/>
    <property type="evidence" value="ECO:0007669"/>
    <property type="project" value="UniProtKB-UniRule"/>
</dbReference>
<dbReference type="InterPro" id="IPR036635">
    <property type="entry name" value="MurB_C_sf"/>
</dbReference>
<dbReference type="Pfam" id="PF02873">
    <property type="entry name" value="MurB_C"/>
    <property type="match status" value="1"/>
</dbReference>
<protein>
    <recommendedName>
        <fullName evidence="6 19">UDP-N-acetylenolpyruvoylglucosamine reductase</fullName>
        <ecNumber evidence="5 19">1.3.1.98</ecNumber>
    </recommendedName>
    <alternativeName>
        <fullName evidence="17 19">UDP-N-acetylmuramate dehydrogenase</fullName>
    </alternativeName>
</protein>
<dbReference type="EMBL" id="JAPAAF010000001">
    <property type="protein sequence ID" value="MCW0481434.1"/>
    <property type="molecule type" value="Genomic_DNA"/>
</dbReference>
<dbReference type="GO" id="GO:0071949">
    <property type="term" value="F:FAD binding"/>
    <property type="evidence" value="ECO:0007669"/>
    <property type="project" value="InterPro"/>
</dbReference>
<keyword evidence="8 19" id="KW-0132">Cell division</keyword>
<evidence type="ECO:0000256" key="5">
    <source>
        <dbReference type="ARBA" id="ARBA00012518"/>
    </source>
</evidence>
<dbReference type="SUPFAM" id="SSF56176">
    <property type="entry name" value="FAD-binding/transporter-associated domain-like"/>
    <property type="match status" value="1"/>
</dbReference>
<evidence type="ECO:0000256" key="9">
    <source>
        <dbReference type="ARBA" id="ARBA00022630"/>
    </source>
</evidence>
<dbReference type="Gene3D" id="3.90.78.10">
    <property type="entry name" value="UDP-N-acetylenolpyruvoylglucosamine reductase, C-terminal domain"/>
    <property type="match status" value="1"/>
</dbReference>
<evidence type="ECO:0000256" key="4">
    <source>
        <dbReference type="ARBA" id="ARBA00004752"/>
    </source>
</evidence>
<dbReference type="EC" id="1.3.1.98" evidence="5 19"/>
<dbReference type="Proteomes" id="UP001163821">
    <property type="component" value="Unassembled WGS sequence"/>
</dbReference>
<dbReference type="SUPFAM" id="SSF56194">
    <property type="entry name" value="Uridine diphospho-N-Acetylenolpyruvylglucosamine reductase, MurB, C-terminal domain"/>
    <property type="match status" value="1"/>
</dbReference>
<evidence type="ECO:0000256" key="16">
    <source>
        <dbReference type="ARBA" id="ARBA00023316"/>
    </source>
</evidence>
<evidence type="ECO:0000256" key="7">
    <source>
        <dbReference type="ARBA" id="ARBA00022490"/>
    </source>
</evidence>
<feature type="active site" evidence="19">
    <location>
        <position position="166"/>
    </location>
</feature>
<dbReference type="PROSITE" id="PS51387">
    <property type="entry name" value="FAD_PCMH"/>
    <property type="match status" value="1"/>
</dbReference>
<evidence type="ECO:0000256" key="14">
    <source>
        <dbReference type="ARBA" id="ARBA00023002"/>
    </source>
</evidence>
<dbReference type="GO" id="GO:0008762">
    <property type="term" value="F:UDP-N-acetylmuramate dehydrogenase activity"/>
    <property type="evidence" value="ECO:0007669"/>
    <property type="project" value="UniProtKB-UniRule"/>
</dbReference>
<dbReference type="InterPro" id="IPR016167">
    <property type="entry name" value="FAD-bd_PCMH_sub1"/>
</dbReference>
<dbReference type="NCBIfam" id="NF010478">
    <property type="entry name" value="PRK13903.1"/>
    <property type="match status" value="1"/>
</dbReference>
<comment type="function">
    <text evidence="2 19">Cell wall formation.</text>
</comment>
<feature type="domain" description="FAD-binding PCMH-type" evidence="20">
    <location>
        <begin position="16"/>
        <end position="190"/>
    </location>
</feature>
<dbReference type="GO" id="GO:0005829">
    <property type="term" value="C:cytosol"/>
    <property type="evidence" value="ECO:0007669"/>
    <property type="project" value="TreeGrafter"/>
</dbReference>
<evidence type="ECO:0000256" key="17">
    <source>
        <dbReference type="ARBA" id="ARBA00031026"/>
    </source>
</evidence>
<keyword evidence="15 19" id="KW-0131">Cell cycle</keyword>
<evidence type="ECO:0000256" key="11">
    <source>
        <dbReference type="ARBA" id="ARBA00022857"/>
    </source>
</evidence>
<evidence type="ECO:0000256" key="18">
    <source>
        <dbReference type="ARBA" id="ARBA00048914"/>
    </source>
</evidence>
<dbReference type="Pfam" id="PF01565">
    <property type="entry name" value="FAD_binding_4"/>
    <property type="match status" value="1"/>
</dbReference>
<evidence type="ECO:0000256" key="6">
    <source>
        <dbReference type="ARBA" id="ARBA00015188"/>
    </source>
</evidence>
<gene>
    <name evidence="19 21" type="primary">murB</name>
    <name evidence="21" type="ORF">N2K84_01755</name>
</gene>
<evidence type="ECO:0000256" key="8">
    <source>
        <dbReference type="ARBA" id="ARBA00022618"/>
    </source>
</evidence>
<dbReference type="InterPro" id="IPR006094">
    <property type="entry name" value="Oxid_FAD_bind_N"/>
</dbReference>
<keyword evidence="14 19" id="KW-0560">Oxidoreductase</keyword>
<dbReference type="Gene3D" id="3.30.43.10">
    <property type="entry name" value="Uridine Diphospho-n-acetylenolpyruvylglucosamine Reductase, domain 2"/>
    <property type="match status" value="1"/>
</dbReference>